<sequence>MLITVFVGGGCIKPLNYCIKLITTTVSNSM</sequence>
<evidence type="ECO:0000313" key="1">
    <source>
        <dbReference type="EMBL" id="JAH02478.1"/>
    </source>
</evidence>
<reference evidence="1" key="1">
    <citation type="submission" date="2014-11" db="EMBL/GenBank/DDBJ databases">
        <authorList>
            <person name="Amaro Gonzalez C."/>
        </authorList>
    </citation>
    <scope>NUCLEOTIDE SEQUENCE</scope>
</reference>
<organism evidence="1">
    <name type="scientific">Anguilla anguilla</name>
    <name type="common">European freshwater eel</name>
    <name type="synonym">Muraena anguilla</name>
    <dbReference type="NCBI Taxonomy" id="7936"/>
    <lineage>
        <taxon>Eukaryota</taxon>
        <taxon>Metazoa</taxon>
        <taxon>Chordata</taxon>
        <taxon>Craniata</taxon>
        <taxon>Vertebrata</taxon>
        <taxon>Euteleostomi</taxon>
        <taxon>Actinopterygii</taxon>
        <taxon>Neopterygii</taxon>
        <taxon>Teleostei</taxon>
        <taxon>Anguilliformes</taxon>
        <taxon>Anguillidae</taxon>
        <taxon>Anguilla</taxon>
    </lineage>
</organism>
<dbReference type="EMBL" id="GBXM01106099">
    <property type="protein sequence ID" value="JAH02478.1"/>
    <property type="molecule type" value="Transcribed_RNA"/>
</dbReference>
<protein>
    <submittedName>
        <fullName evidence="1">Uncharacterized protein</fullName>
    </submittedName>
</protein>
<reference evidence="1" key="2">
    <citation type="journal article" date="2015" name="Fish Shellfish Immunol.">
        <title>Early steps in the European eel (Anguilla anguilla)-Vibrio vulnificus interaction in the gills: Role of the RtxA13 toxin.</title>
        <authorList>
            <person name="Callol A."/>
            <person name="Pajuelo D."/>
            <person name="Ebbesson L."/>
            <person name="Teles M."/>
            <person name="MacKenzie S."/>
            <person name="Amaro C."/>
        </authorList>
    </citation>
    <scope>NUCLEOTIDE SEQUENCE</scope>
</reference>
<name>A0A0E9PF54_ANGAN</name>
<dbReference type="AlphaFoldDB" id="A0A0E9PF54"/>
<proteinExistence type="predicted"/>
<accession>A0A0E9PF54</accession>